<proteinExistence type="predicted"/>
<comment type="caution">
    <text evidence="2">The sequence shown here is derived from an EMBL/GenBank/DDBJ whole genome shotgun (WGS) entry which is preliminary data.</text>
</comment>
<evidence type="ECO:0008006" key="4">
    <source>
        <dbReference type="Google" id="ProtNLM"/>
    </source>
</evidence>
<sequence>MSFIWSSSFVFSSIRRVSAALCSGFSASSDPGPFFCWVFGPLSRLTTNSHELKVLTNQAQQWDISVNNVEFKSVT</sequence>
<organism evidence="2 3">
    <name type="scientific">Liparis tanakae</name>
    <name type="common">Tanaka's snailfish</name>
    <dbReference type="NCBI Taxonomy" id="230148"/>
    <lineage>
        <taxon>Eukaryota</taxon>
        <taxon>Metazoa</taxon>
        <taxon>Chordata</taxon>
        <taxon>Craniata</taxon>
        <taxon>Vertebrata</taxon>
        <taxon>Euteleostomi</taxon>
        <taxon>Actinopterygii</taxon>
        <taxon>Neopterygii</taxon>
        <taxon>Teleostei</taxon>
        <taxon>Neoteleostei</taxon>
        <taxon>Acanthomorphata</taxon>
        <taxon>Eupercaria</taxon>
        <taxon>Perciformes</taxon>
        <taxon>Cottioidei</taxon>
        <taxon>Cottales</taxon>
        <taxon>Liparidae</taxon>
        <taxon>Liparis</taxon>
    </lineage>
</organism>
<feature type="signal peptide" evidence="1">
    <location>
        <begin position="1"/>
        <end position="19"/>
    </location>
</feature>
<name>A0A4Z2FYW7_9TELE</name>
<dbReference type="Proteomes" id="UP000314294">
    <property type="component" value="Unassembled WGS sequence"/>
</dbReference>
<dbReference type="AlphaFoldDB" id="A0A4Z2FYW7"/>
<accession>A0A4Z2FYW7</accession>
<keyword evidence="1" id="KW-0732">Signal</keyword>
<keyword evidence="3" id="KW-1185">Reference proteome</keyword>
<dbReference type="EMBL" id="SRLO01000827">
    <property type="protein sequence ID" value="TNN45754.1"/>
    <property type="molecule type" value="Genomic_DNA"/>
</dbReference>
<reference evidence="2 3" key="1">
    <citation type="submission" date="2019-03" db="EMBL/GenBank/DDBJ databases">
        <title>First draft genome of Liparis tanakae, snailfish: a comprehensive survey of snailfish specific genes.</title>
        <authorList>
            <person name="Kim W."/>
            <person name="Song I."/>
            <person name="Jeong J.-H."/>
            <person name="Kim D."/>
            <person name="Kim S."/>
            <person name="Ryu S."/>
            <person name="Song J.Y."/>
            <person name="Lee S.K."/>
        </authorList>
    </citation>
    <scope>NUCLEOTIDE SEQUENCE [LARGE SCALE GENOMIC DNA]</scope>
    <source>
        <tissue evidence="2">Muscle</tissue>
    </source>
</reference>
<protein>
    <recommendedName>
        <fullName evidence="4">Secreted protein</fullName>
    </recommendedName>
</protein>
<gene>
    <name evidence="2" type="ORF">EYF80_044064</name>
</gene>
<feature type="chain" id="PRO_5021430893" description="Secreted protein" evidence="1">
    <location>
        <begin position="20"/>
        <end position="75"/>
    </location>
</feature>
<evidence type="ECO:0000313" key="3">
    <source>
        <dbReference type="Proteomes" id="UP000314294"/>
    </source>
</evidence>
<evidence type="ECO:0000313" key="2">
    <source>
        <dbReference type="EMBL" id="TNN45754.1"/>
    </source>
</evidence>
<evidence type="ECO:0000256" key="1">
    <source>
        <dbReference type="SAM" id="SignalP"/>
    </source>
</evidence>